<feature type="compositionally biased region" description="Low complexity" evidence="6">
    <location>
        <begin position="198"/>
        <end position="217"/>
    </location>
</feature>
<feature type="region of interest" description="Disordered" evidence="6">
    <location>
        <begin position="193"/>
        <end position="217"/>
    </location>
</feature>
<protein>
    <submittedName>
        <fullName evidence="7">LemA family protein</fullName>
    </submittedName>
</protein>
<comment type="caution">
    <text evidence="7">The sequence shown here is derived from an EMBL/GenBank/DDBJ whole genome shotgun (WGS) entry which is preliminary data.</text>
</comment>
<comment type="subcellular location">
    <subcellularLocation>
        <location evidence="1">Membrane</location>
        <topology evidence="1">Single-pass membrane protein</topology>
    </subcellularLocation>
</comment>
<reference evidence="7 8" key="1">
    <citation type="submission" date="2020-01" db="EMBL/GenBank/DDBJ databases">
        <title>Genome analysis.</title>
        <authorList>
            <person name="Wu S."/>
            <person name="Wang G."/>
        </authorList>
    </citation>
    <scope>NUCLEOTIDE SEQUENCE [LARGE SCALE GENOMIC DNA]</scope>
    <source>
        <strain evidence="7 8">SYL130</strain>
    </source>
</reference>
<evidence type="ECO:0000256" key="4">
    <source>
        <dbReference type="ARBA" id="ARBA00022989"/>
    </source>
</evidence>
<dbReference type="PANTHER" id="PTHR34478:SF2">
    <property type="entry name" value="MEMBRANE PROTEIN"/>
    <property type="match status" value="1"/>
</dbReference>
<organism evidence="7 8">
    <name type="scientific">Sediminibacterium roseum</name>
    <dbReference type="NCBI Taxonomy" id="1978412"/>
    <lineage>
        <taxon>Bacteria</taxon>
        <taxon>Pseudomonadati</taxon>
        <taxon>Bacteroidota</taxon>
        <taxon>Chitinophagia</taxon>
        <taxon>Chitinophagales</taxon>
        <taxon>Chitinophagaceae</taxon>
        <taxon>Sediminibacterium</taxon>
    </lineage>
</organism>
<accession>A0ABX0A2C0</accession>
<dbReference type="Pfam" id="PF04011">
    <property type="entry name" value="LemA"/>
    <property type="match status" value="1"/>
</dbReference>
<keyword evidence="8" id="KW-1185">Reference proteome</keyword>
<evidence type="ECO:0000256" key="6">
    <source>
        <dbReference type="SAM" id="MobiDB-lite"/>
    </source>
</evidence>
<dbReference type="RefSeq" id="WP_161819577.1">
    <property type="nucleotide sequence ID" value="NZ_JAACJS010000015.1"/>
</dbReference>
<evidence type="ECO:0000313" key="8">
    <source>
        <dbReference type="Proteomes" id="UP000753802"/>
    </source>
</evidence>
<sequence>MKTRNLTLIVIVGLILLLGGCGCGSYNSMNGLQKETSEAWSNVENQYKRRSDLIGNLVNTVKGAANFEKETLTQVIEARASATSIKVDPKDLTPEKMQQFQAAQGQLSQALGRLMVVSERYPELKATAAFANLQTELSSTENKIATERSRYNEKAKTYNTKITNMPNRIYAGFFGFKEKPFFEATEAEKTVPNVDFSTPAPTSAAPAGKAAPDTARK</sequence>
<dbReference type="Gene3D" id="1.20.1440.20">
    <property type="entry name" value="LemA-like domain"/>
    <property type="match status" value="1"/>
</dbReference>
<comment type="similarity">
    <text evidence="2">Belongs to the LemA family.</text>
</comment>
<dbReference type="PROSITE" id="PS51257">
    <property type="entry name" value="PROKAR_LIPOPROTEIN"/>
    <property type="match status" value="1"/>
</dbReference>
<keyword evidence="5" id="KW-0472">Membrane</keyword>
<proteinExistence type="inferred from homology"/>
<dbReference type="EMBL" id="JAACJS010000015">
    <property type="protein sequence ID" value="NCI51291.1"/>
    <property type="molecule type" value="Genomic_DNA"/>
</dbReference>
<evidence type="ECO:0000256" key="5">
    <source>
        <dbReference type="ARBA" id="ARBA00023136"/>
    </source>
</evidence>
<gene>
    <name evidence="7" type="ORF">GWC95_15285</name>
</gene>
<evidence type="ECO:0000256" key="2">
    <source>
        <dbReference type="ARBA" id="ARBA00008854"/>
    </source>
</evidence>
<dbReference type="SUPFAM" id="SSF140478">
    <property type="entry name" value="LemA-like"/>
    <property type="match status" value="1"/>
</dbReference>
<dbReference type="PANTHER" id="PTHR34478">
    <property type="entry name" value="PROTEIN LEMA"/>
    <property type="match status" value="1"/>
</dbReference>
<evidence type="ECO:0000256" key="1">
    <source>
        <dbReference type="ARBA" id="ARBA00004167"/>
    </source>
</evidence>
<keyword evidence="3" id="KW-0812">Transmembrane</keyword>
<evidence type="ECO:0000256" key="3">
    <source>
        <dbReference type="ARBA" id="ARBA00022692"/>
    </source>
</evidence>
<dbReference type="InterPro" id="IPR023353">
    <property type="entry name" value="LemA-like_dom_sf"/>
</dbReference>
<dbReference type="InterPro" id="IPR007156">
    <property type="entry name" value="MamQ_LemA"/>
</dbReference>
<dbReference type="Proteomes" id="UP000753802">
    <property type="component" value="Unassembled WGS sequence"/>
</dbReference>
<keyword evidence="4" id="KW-1133">Transmembrane helix</keyword>
<evidence type="ECO:0000313" key="7">
    <source>
        <dbReference type="EMBL" id="NCI51291.1"/>
    </source>
</evidence>
<name>A0ABX0A2C0_9BACT</name>